<name>A0A239C2H5_9ACTN</name>
<gene>
    <name evidence="7" type="ORF">SAMN06893096_102177</name>
</gene>
<organism evidence="7 8">
    <name type="scientific">Geodermatophilus pulveris</name>
    <dbReference type="NCBI Taxonomy" id="1564159"/>
    <lineage>
        <taxon>Bacteria</taxon>
        <taxon>Bacillati</taxon>
        <taxon>Actinomycetota</taxon>
        <taxon>Actinomycetes</taxon>
        <taxon>Geodermatophilales</taxon>
        <taxon>Geodermatophilaceae</taxon>
        <taxon>Geodermatophilus</taxon>
    </lineage>
</organism>
<dbReference type="Gene3D" id="2.60.40.1180">
    <property type="entry name" value="Golgi alpha-mannosidase II"/>
    <property type="match status" value="1"/>
</dbReference>
<dbReference type="InterPro" id="IPR048395">
    <property type="entry name" value="Glyco_hydro_31_C"/>
</dbReference>
<dbReference type="InterPro" id="IPR051816">
    <property type="entry name" value="Glycosyl_Hydrolase_31"/>
</dbReference>
<sequence>MPIHRLLGSPSFRVSEEEAAATGVRVTPVPGRAGCAVLSRDDGREHHLSLTVPTAGVLHLRVDGHGGAVRHTAAVTDGIDEPPIEFRAAPDGLTFASWGYEGFWSADGAQFAWGSLSASVLPWRHHAPGLAPAPRGWGELIPRWTTHAHLPPGASVFGGGASAQGPGLRGRTRECVNTNTSGVAGVDAAYLNVPLFWSTTGWGLYIDTGSPVIADLGDRHSEIAALTTYDTELDLFVLSGSPAEMLAQYARLTGLPVQPPGWALGVWTSRDSYFSASEVAAVLDRYEAEDCPVDVVHVDAWQEGNLFLEQSSNWQPDRARWPSGWHRRLERSDVHLSLWTNPLLRPDTPAGVDAVRRNIVLRAVDGRPAQLPDGSSRLVLDFSAPGAAAWWEDKIALLLTEGAEVVKADFGEDVPLDARLHDGAAGWQVRNSYSRDYQAATHAALRARAVDHPAAVFCRSGTAGSQRFAFHWVGDTPSSWMGMTTALRACLSMSLSGCAFVGSDVGGFWAPGSMGRCARAFASFDPTLLEADVDPELYVRWAQWGALSPLMRFHGTGRREPWAYPQPYGDIAVDACRLRRRLVPHLVRSARQAAVGGPPVMRPMVLAFPDERDARQADLQYLLGDRLLVAPILVPGGHVDVWVPSGRWWPLVPDVGAVELIGPGWRSLELPLSAVPAWILVPPDHGGGSADETRSRFFEAADPDPG</sequence>
<proteinExistence type="inferred from homology"/>
<dbReference type="Pfam" id="PF13802">
    <property type="entry name" value="Gal_mutarotas_2"/>
    <property type="match status" value="1"/>
</dbReference>
<dbReference type="Gene3D" id="2.60.40.1760">
    <property type="entry name" value="glycosyl hydrolase (family 31)"/>
    <property type="match status" value="1"/>
</dbReference>
<dbReference type="Proteomes" id="UP000198373">
    <property type="component" value="Unassembled WGS sequence"/>
</dbReference>
<dbReference type="PANTHER" id="PTHR43863:SF2">
    <property type="entry name" value="MALTASE-GLUCOAMYLASE"/>
    <property type="match status" value="1"/>
</dbReference>
<evidence type="ECO:0000256" key="2">
    <source>
        <dbReference type="RuleBase" id="RU361185"/>
    </source>
</evidence>
<dbReference type="CDD" id="cd14752">
    <property type="entry name" value="GH31_N"/>
    <property type="match status" value="1"/>
</dbReference>
<evidence type="ECO:0000259" key="5">
    <source>
        <dbReference type="Pfam" id="PF13802"/>
    </source>
</evidence>
<evidence type="ECO:0000256" key="1">
    <source>
        <dbReference type="ARBA" id="ARBA00007806"/>
    </source>
</evidence>
<dbReference type="InterPro" id="IPR013780">
    <property type="entry name" value="Glyco_hydro_b"/>
</dbReference>
<dbReference type="Pfam" id="PF21365">
    <property type="entry name" value="Glyco_hydro_31_3rd"/>
    <property type="match status" value="1"/>
</dbReference>
<evidence type="ECO:0000259" key="4">
    <source>
        <dbReference type="Pfam" id="PF01055"/>
    </source>
</evidence>
<accession>A0A239C2H5</accession>
<dbReference type="PANTHER" id="PTHR43863">
    <property type="entry name" value="HYDROLASE, PUTATIVE (AFU_ORTHOLOGUE AFUA_1G03140)-RELATED"/>
    <property type="match status" value="1"/>
</dbReference>
<feature type="domain" description="Glycosyl hydrolase family 31 C-terminal" evidence="6">
    <location>
        <begin position="597"/>
        <end position="651"/>
    </location>
</feature>
<dbReference type="GO" id="GO:0004553">
    <property type="term" value="F:hydrolase activity, hydrolyzing O-glycosyl compounds"/>
    <property type="evidence" value="ECO:0007669"/>
    <property type="project" value="InterPro"/>
</dbReference>
<dbReference type="AlphaFoldDB" id="A0A239C2H5"/>
<keyword evidence="2 7" id="KW-0378">Hydrolase</keyword>
<comment type="similarity">
    <text evidence="1 2">Belongs to the glycosyl hydrolase 31 family.</text>
</comment>
<dbReference type="Pfam" id="PF01055">
    <property type="entry name" value="Glyco_hydro_31_2nd"/>
    <property type="match status" value="1"/>
</dbReference>
<dbReference type="OrthoDB" id="176168at2"/>
<evidence type="ECO:0000313" key="8">
    <source>
        <dbReference type="Proteomes" id="UP000198373"/>
    </source>
</evidence>
<dbReference type="EMBL" id="FZOO01000002">
    <property type="protein sequence ID" value="SNS13614.1"/>
    <property type="molecule type" value="Genomic_DNA"/>
</dbReference>
<dbReference type="GO" id="GO:0005975">
    <property type="term" value="P:carbohydrate metabolic process"/>
    <property type="evidence" value="ECO:0007669"/>
    <property type="project" value="InterPro"/>
</dbReference>
<evidence type="ECO:0000259" key="6">
    <source>
        <dbReference type="Pfam" id="PF21365"/>
    </source>
</evidence>
<keyword evidence="2" id="KW-0326">Glycosidase</keyword>
<feature type="domain" description="Glycoside hydrolase family 31 TIM barrel" evidence="4">
    <location>
        <begin position="257"/>
        <end position="586"/>
    </location>
</feature>
<dbReference type="InterPro" id="IPR025887">
    <property type="entry name" value="Glyco_hydro_31_N_dom"/>
</dbReference>
<evidence type="ECO:0000313" key="7">
    <source>
        <dbReference type="EMBL" id="SNS13614.1"/>
    </source>
</evidence>
<dbReference type="Gene3D" id="3.20.20.80">
    <property type="entry name" value="Glycosidases"/>
    <property type="match status" value="1"/>
</dbReference>
<dbReference type="InterPro" id="IPR017853">
    <property type="entry name" value="GH"/>
</dbReference>
<dbReference type="InterPro" id="IPR000322">
    <property type="entry name" value="Glyco_hydro_31_TIM"/>
</dbReference>
<dbReference type="SUPFAM" id="SSF51445">
    <property type="entry name" value="(Trans)glycosidases"/>
    <property type="match status" value="1"/>
</dbReference>
<evidence type="ECO:0000256" key="3">
    <source>
        <dbReference type="SAM" id="MobiDB-lite"/>
    </source>
</evidence>
<reference evidence="8" key="1">
    <citation type="submission" date="2017-06" db="EMBL/GenBank/DDBJ databases">
        <authorList>
            <person name="Varghese N."/>
            <person name="Submissions S."/>
        </authorList>
    </citation>
    <scope>NUCLEOTIDE SEQUENCE [LARGE SCALE GENOMIC DNA]</scope>
    <source>
        <strain evidence="8">DSM 46839</strain>
    </source>
</reference>
<dbReference type="SUPFAM" id="SSF51011">
    <property type="entry name" value="Glycosyl hydrolase domain"/>
    <property type="match status" value="1"/>
</dbReference>
<dbReference type="RefSeq" id="WP_089304392.1">
    <property type="nucleotide sequence ID" value="NZ_FZOO01000002.1"/>
</dbReference>
<dbReference type="SUPFAM" id="SSF74650">
    <property type="entry name" value="Galactose mutarotase-like"/>
    <property type="match status" value="1"/>
</dbReference>
<keyword evidence="8" id="KW-1185">Reference proteome</keyword>
<dbReference type="GO" id="GO:0030246">
    <property type="term" value="F:carbohydrate binding"/>
    <property type="evidence" value="ECO:0007669"/>
    <property type="project" value="InterPro"/>
</dbReference>
<dbReference type="InterPro" id="IPR011013">
    <property type="entry name" value="Gal_mutarotase_sf_dom"/>
</dbReference>
<feature type="domain" description="Glycoside hydrolase family 31 N-terminal" evidence="5">
    <location>
        <begin position="137"/>
        <end position="213"/>
    </location>
</feature>
<feature type="region of interest" description="Disordered" evidence="3">
    <location>
        <begin position="686"/>
        <end position="706"/>
    </location>
</feature>
<protein>
    <submittedName>
        <fullName evidence="7">Alpha-D-xyloside xylohydrolase</fullName>
    </submittedName>
</protein>